<dbReference type="Proteomes" id="UP000799118">
    <property type="component" value="Unassembled WGS sequence"/>
</dbReference>
<reference evidence="2" key="1">
    <citation type="journal article" date="2019" name="Environ. Microbiol.">
        <title>Fungal ecological strategies reflected in gene transcription - a case study of two litter decomposers.</title>
        <authorList>
            <person name="Barbi F."/>
            <person name="Kohler A."/>
            <person name="Barry K."/>
            <person name="Baskaran P."/>
            <person name="Daum C."/>
            <person name="Fauchery L."/>
            <person name="Ihrmark K."/>
            <person name="Kuo A."/>
            <person name="LaButti K."/>
            <person name="Lipzen A."/>
            <person name="Morin E."/>
            <person name="Grigoriev I.V."/>
            <person name="Henrissat B."/>
            <person name="Lindahl B."/>
            <person name="Martin F."/>
        </authorList>
    </citation>
    <scope>NUCLEOTIDE SEQUENCE</scope>
    <source>
        <strain evidence="2">JB14</strain>
    </source>
</reference>
<name>A0A6A4GUH5_9AGAR</name>
<proteinExistence type="predicted"/>
<evidence type="ECO:0000256" key="1">
    <source>
        <dbReference type="SAM" id="MobiDB-lite"/>
    </source>
</evidence>
<feature type="compositionally biased region" description="Basic and acidic residues" evidence="1">
    <location>
        <begin position="543"/>
        <end position="553"/>
    </location>
</feature>
<feature type="compositionally biased region" description="Polar residues" evidence="1">
    <location>
        <begin position="529"/>
        <end position="538"/>
    </location>
</feature>
<feature type="compositionally biased region" description="Low complexity" evidence="1">
    <location>
        <begin position="437"/>
        <end position="457"/>
    </location>
</feature>
<feature type="compositionally biased region" description="Polar residues" evidence="1">
    <location>
        <begin position="467"/>
        <end position="478"/>
    </location>
</feature>
<evidence type="ECO:0000313" key="3">
    <source>
        <dbReference type="Proteomes" id="UP000799118"/>
    </source>
</evidence>
<gene>
    <name evidence="2" type="ORF">BT96DRAFT_947115</name>
</gene>
<feature type="compositionally biased region" description="Basic and acidic residues" evidence="1">
    <location>
        <begin position="77"/>
        <end position="89"/>
    </location>
</feature>
<feature type="region of interest" description="Disordered" evidence="1">
    <location>
        <begin position="514"/>
        <end position="635"/>
    </location>
</feature>
<sequence length="635" mass="69511">MYRNSVPKKQFLQGLVSEYKAHGQKRRLAFDAIYAKHLVNQPSFATPPSMTAEDWKKSLQKWFDNNANKDTQPQKKQATDIRSQTKDVKPQTTDAKPHQNIAEAQKNQSHSPGDLPSATNLPAALSWAKLCDLAKFFNELTSADMEVKSGRVAFAGSRGVKEDEIIKEWNDLSGDERNKWEKRAAAECDIEGNRERFVSSLSTLLKGCLQFGHIGQGEIVTVITFDEGFGHEGRKVASHGIFASSDTKCRATFPEVLKDHEGLYRVLSAHLHETLKEGMIKDLKLITEIPIDSEGRARFPTISDFDDASRSQLRQVYEDFMTVIWFQAGYTGPVDYDVIDSNPSNYYDTTLLLAHLRLRSAAITGGWFLDLFEHLMVNYSNKGRVFALKGPSLEAPTLTSNIAPLKTPDAADPTTIPDPPTTPFKMLDTTPASSSHTPTLSRTPAAATAPSTIADDPTVSETDRLMSPSNTAESSVSSAKALVPATSTSHMAEPDAVEIAALDNVVTSGMRDAENGAHEDEDSWMDTANEPTPASETLTEGDANTRADDESRSTDTSSAETCREVGKKGGKGSKGRGAVRQGESEGENVVPPPSPPKTRGSQIQQQPLRRSKRTVGEQMDVGSSMSGPRKRLRRN</sequence>
<dbReference type="AlphaFoldDB" id="A0A6A4GUH5"/>
<evidence type="ECO:0000313" key="2">
    <source>
        <dbReference type="EMBL" id="KAE9389096.1"/>
    </source>
</evidence>
<feature type="region of interest" description="Disordered" evidence="1">
    <location>
        <begin position="66"/>
        <end position="97"/>
    </location>
</feature>
<accession>A0A6A4GUH5</accession>
<feature type="compositionally biased region" description="Polar residues" evidence="1">
    <location>
        <begin position="599"/>
        <end position="608"/>
    </location>
</feature>
<feature type="compositionally biased region" description="Polar residues" evidence="1">
    <location>
        <begin position="66"/>
        <end position="76"/>
    </location>
</feature>
<keyword evidence="3" id="KW-1185">Reference proteome</keyword>
<dbReference type="EMBL" id="ML769712">
    <property type="protein sequence ID" value="KAE9389096.1"/>
    <property type="molecule type" value="Genomic_DNA"/>
</dbReference>
<feature type="region of interest" description="Disordered" evidence="1">
    <location>
        <begin position="399"/>
        <end position="478"/>
    </location>
</feature>
<protein>
    <submittedName>
        <fullName evidence="2">Uncharacterized protein</fullName>
    </submittedName>
</protein>
<organism evidence="2 3">
    <name type="scientific">Gymnopus androsaceus JB14</name>
    <dbReference type="NCBI Taxonomy" id="1447944"/>
    <lineage>
        <taxon>Eukaryota</taxon>
        <taxon>Fungi</taxon>
        <taxon>Dikarya</taxon>
        <taxon>Basidiomycota</taxon>
        <taxon>Agaricomycotina</taxon>
        <taxon>Agaricomycetes</taxon>
        <taxon>Agaricomycetidae</taxon>
        <taxon>Agaricales</taxon>
        <taxon>Marasmiineae</taxon>
        <taxon>Omphalotaceae</taxon>
        <taxon>Gymnopus</taxon>
    </lineage>
</organism>